<sequence length="208" mass="22833">MQTLPSQQTVKMTSAAVSALTITFLLFAAMQQLIKTDGVKPQASPVYLPVELFNPPPESDVIKNKVLPPMPELKPRDLPKVDPTVETLTNLNPGFDAIGKVNIPRATGPNNMMQGGERSATPLVRVEPRYPIEAARDGISGWVRLSFTIDETGAVTDVAVLAAEPATLFNREAVRALRRWKYQPQLVDGKAVKQQNMQVQLDFSLQSD</sequence>
<keyword evidence="9" id="KW-0472">Membrane</keyword>
<comment type="function">
    <text evidence="10">Interacts with outer membrane receptor proteins that carry out high-affinity binding and energy dependent uptake into the periplasmic space of specific substrates. It could act to transduce energy from the cytoplasmic membrane to specific energy-requiring processes in the outer membrane, resulting in the release into the periplasm of ligands bound by these outer membrane proteins.</text>
</comment>
<dbReference type="Pfam" id="PF03544">
    <property type="entry name" value="TonB_C"/>
    <property type="match status" value="1"/>
</dbReference>
<dbReference type="InterPro" id="IPR037682">
    <property type="entry name" value="TonB_C"/>
</dbReference>
<dbReference type="PROSITE" id="PS52015">
    <property type="entry name" value="TONB_CTD"/>
    <property type="match status" value="1"/>
</dbReference>
<evidence type="ECO:0000256" key="10">
    <source>
        <dbReference type="RuleBase" id="RU362123"/>
    </source>
</evidence>
<dbReference type="GO" id="GO:0015031">
    <property type="term" value="P:protein transport"/>
    <property type="evidence" value="ECO:0007669"/>
    <property type="project" value="UniProtKB-UniRule"/>
</dbReference>
<dbReference type="GO" id="GO:0030288">
    <property type="term" value="C:outer membrane-bounded periplasmic space"/>
    <property type="evidence" value="ECO:0007669"/>
    <property type="project" value="InterPro"/>
</dbReference>
<feature type="domain" description="TonB C-terminal" evidence="11">
    <location>
        <begin position="115"/>
        <end position="208"/>
    </location>
</feature>
<reference evidence="13" key="1">
    <citation type="submission" date="2016-10" db="EMBL/GenBank/DDBJ databases">
        <authorList>
            <person name="Varghese N."/>
            <person name="Submissions S."/>
        </authorList>
    </citation>
    <scope>NUCLEOTIDE SEQUENCE [LARGE SCALE GENOMIC DNA]</scope>
    <source>
        <strain evidence="13">DSM 17616</strain>
    </source>
</reference>
<evidence type="ECO:0000259" key="11">
    <source>
        <dbReference type="PROSITE" id="PS52015"/>
    </source>
</evidence>
<evidence type="ECO:0000256" key="4">
    <source>
        <dbReference type="ARBA" id="ARBA00022475"/>
    </source>
</evidence>
<evidence type="ECO:0000256" key="5">
    <source>
        <dbReference type="ARBA" id="ARBA00022519"/>
    </source>
</evidence>
<dbReference type="PANTHER" id="PTHR33446">
    <property type="entry name" value="PROTEIN TONB-RELATED"/>
    <property type="match status" value="1"/>
</dbReference>
<keyword evidence="7 10" id="KW-0653">Protein transport</keyword>
<dbReference type="FunFam" id="3.30.1150.10:FF:000006">
    <property type="entry name" value="Protein TonB"/>
    <property type="match status" value="1"/>
</dbReference>
<dbReference type="GO" id="GO:0005886">
    <property type="term" value="C:plasma membrane"/>
    <property type="evidence" value="ECO:0007669"/>
    <property type="project" value="UniProtKB-SubCell"/>
</dbReference>
<dbReference type="InterPro" id="IPR006260">
    <property type="entry name" value="TonB/TolA_C"/>
</dbReference>
<dbReference type="PANTHER" id="PTHR33446:SF14">
    <property type="entry name" value="PROTEIN TONB"/>
    <property type="match status" value="1"/>
</dbReference>
<dbReference type="STRING" id="173990.SAMN05660691_02640"/>
<dbReference type="RefSeq" id="WP_092794042.1">
    <property type="nucleotide sequence ID" value="NZ_FNXF01000010.1"/>
</dbReference>
<evidence type="ECO:0000256" key="8">
    <source>
        <dbReference type="ARBA" id="ARBA00022989"/>
    </source>
</evidence>
<dbReference type="SUPFAM" id="SSF74653">
    <property type="entry name" value="TolA/TonB C-terminal domain"/>
    <property type="match status" value="1"/>
</dbReference>
<evidence type="ECO:0000256" key="2">
    <source>
        <dbReference type="ARBA" id="ARBA00006555"/>
    </source>
</evidence>
<dbReference type="InterPro" id="IPR003538">
    <property type="entry name" value="TonB"/>
</dbReference>
<keyword evidence="3 10" id="KW-0813">Transport</keyword>
<keyword evidence="4 10" id="KW-1003">Cell membrane</keyword>
<dbReference type="Proteomes" id="UP000199371">
    <property type="component" value="Unassembled WGS sequence"/>
</dbReference>
<protein>
    <recommendedName>
        <fullName evidence="10">Protein TonB</fullName>
    </recommendedName>
</protein>
<comment type="similarity">
    <text evidence="2 10">Belongs to the TonB family.</text>
</comment>
<dbReference type="OrthoDB" id="1628901at2"/>
<proteinExistence type="inferred from homology"/>
<evidence type="ECO:0000256" key="7">
    <source>
        <dbReference type="ARBA" id="ARBA00022927"/>
    </source>
</evidence>
<gene>
    <name evidence="12" type="ORF">SAMN05660691_02640</name>
</gene>
<dbReference type="GO" id="GO:0031992">
    <property type="term" value="F:energy transducer activity"/>
    <property type="evidence" value="ECO:0007669"/>
    <property type="project" value="InterPro"/>
</dbReference>
<comment type="subcellular location">
    <subcellularLocation>
        <location evidence="1 10">Cell inner membrane</location>
        <topology evidence="1 10">Single-pass membrane protein</topology>
        <orientation evidence="1 10">Periplasmic side</orientation>
    </subcellularLocation>
</comment>
<evidence type="ECO:0000256" key="6">
    <source>
        <dbReference type="ARBA" id="ARBA00022692"/>
    </source>
</evidence>
<dbReference type="AlphaFoldDB" id="A0A1H6MCP3"/>
<keyword evidence="5 10" id="KW-0997">Cell inner membrane</keyword>
<dbReference type="GO" id="GO:0015891">
    <property type="term" value="P:siderophore transport"/>
    <property type="evidence" value="ECO:0007669"/>
    <property type="project" value="InterPro"/>
</dbReference>
<keyword evidence="13" id="KW-1185">Reference proteome</keyword>
<dbReference type="PRINTS" id="PR01374">
    <property type="entry name" value="TONBPROTEIN"/>
</dbReference>
<organism evidence="12 13">
    <name type="scientific">Rheinheimera pacifica</name>
    <dbReference type="NCBI Taxonomy" id="173990"/>
    <lineage>
        <taxon>Bacteria</taxon>
        <taxon>Pseudomonadati</taxon>
        <taxon>Pseudomonadota</taxon>
        <taxon>Gammaproteobacteria</taxon>
        <taxon>Chromatiales</taxon>
        <taxon>Chromatiaceae</taxon>
        <taxon>Rheinheimera</taxon>
    </lineage>
</organism>
<evidence type="ECO:0000256" key="9">
    <source>
        <dbReference type="ARBA" id="ARBA00023136"/>
    </source>
</evidence>
<evidence type="ECO:0000313" key="13">
    <source>
        <dbReference type="Proteomes" id="UP000199371"/>
    </source>
</evidence>
<evidence type="ECO:0000256" key="3">
    <source>
        <dbReference type="ARBA" id="ARBA00022448"/>
    </source>
</evidence>
<dbReference type="EMBL" id="FNXF01000010">
    <property type="protein sequence ID" value="SEH99258.1"/>
    <property type="molecule type" value="Genomic_DNA"/>
</dbReference>
<keyword evidence="10" id="KW-0735">Signal-anchor</keyword>
<dbReference type="InterPro" id="IPR051045">
    <property type="entry name" value="TonB-dependent_transducer"/>
</dbReference>
<evidence type="ECO:0000256" key="1">
    <source>
        <dbReference type="ARBA" id="ARBA00004383"/>
    </source>
</evidence>
<name>A0A1H6MCP3_9GAMM</name>
<accession>A0A1H6MCP3</accession>
<keyword evidence="8" id="KW-1133">Transmembrane helix</keyword>
<dbReference type="NCBIfam" id="TIGR01352">
    <property type="entry name" value="tonB_Cterm"/>
    <property type="match status" value="1"/>
</dbReference>
<keyword evidence="6" id="KW-0812">Transmembrane</keyword>
<dbReference type="GO" id="GO:0055085">
    <property type="term" value="P:transmembrane transport"/>
    <property type="evidence" value="ECO:0007669"/>
    <property type="project" value="InterPro"/>
</dbReference>
<evidence type="ECO:0000313" key="12">
    <source>
        <dbReference type="EMBL" id="SEH99258.1"/>
    </source>
</evidence>
<dbReference type="Gene3D" id="3.30.1150.10">
    <property type="match status" value="1"/>
</dbReference>